<organism evidence="1 2">
    <name type="scientific">Serratia rubidaea</name>
    <name type="common">Serratia marinorubra</name>
    <dbReference type="NCBI Taxonomy" id="61652"/>
    <lineage>
        <taxon>Bacteria</taxon>
        <taxon>Pseudomonadati</taxon>
        <taxon>Pseudomonadota</taxon>
        <taxon>Gammaproteobacteria</taxon>
        <taxon>Enterobacterales</taxon>
        <taxon>Yersiniaceae</taxon>
        <taxon>Serratia</taxon>
    </lineage>
</organism>
<proteinExistence type="predicted"/>
<evidence type="ECO:0000313" key="2">
    <source>
        <dbReference type="Proteomes" id="UP000307968"/>
    </source>
</evidence>
<protein>
    <submittedName>
        <fullName evidence="1">Uncharacterized protein</fullName>
    </submittedName>
</protein>
<dbReference type="AlphaFoldDB" id="A0A4U9HG11"/>
<evidence type="ECO:0000313" key="1">
    <source>
        <dbReference type="EMBL" id="VTP61029.1"/>
    </source>
</evidence>
<dbReference type="Proteomes" id="UP000307968">
    <property type="component" value="Chromosome"/>
</dbReference>
<sequence length="182" mass="20689">MISLPDYADLQTYSGDETAVMIENHYHHGLFTRDDNDLSSPDNGATVLHDGKKRRWKRNINNGDYHIDWWYEPGDADDYALTINRANDFLQVREDEWGSVPIPTTPAGITLIGPGGVRVCKTTANLKLWKNSIDFKGTILDFRNPTLDEDKDDIECVRVRYCLGARRFIICASSAPATRKRN</sequence>
<gene>
    <name evidence="1" type="ORF">NCTC12971_01537</name>
</gene>
<dbReference type="EMBL" id="LR590463">
    <property type="protein sequence ID" value="VTP61029.1"/>
    <property type="molecule type" value="Genomic_DNA"/>
</dbReference>
<name>A0A4U9HG11_SERRU</name>
<accession>A0A4U9HG11</accession>
<reference evidence="1 2" key="1">
    <citation type="submission" date="2019-05" db="EMBL/GenBank/DDBJ databases">
        <authorList>
            <consortium name="Pathogen Informatics"/>
        </authorList>
    </citation>
    <scope>NUCLEOTIDE SEQUENCE [LARGE SCALE GENOMIC DNA]</scope>
    <source>
        <strain evidence="1 2">NCTC12971</strain>
    </source>
</reference>